<dbReference type="Proteomes" id="UP001108123">
    <property type="component" value="Unassembled WGS sequence"/>
</dbReference>
<gene>
    <name evidence="1" type="ORF">L0P62_04385</name>
</gene>
<name>A0A9Q4FLG0_9FIRM</name>
<dbReference type="SUPFAM" id="SSF160214">
    <property type="entry name" value="FlaG-like"/>
    <property type="match status" value="1"/>
</dbReference>
<dbReference type="Pfam" id="PF03646">
    <property type="entry name" value="FlaG"/>
    <property type="match status" value="1"/>
</dbReference>
<accession>A0A9Q4FLG0</accession>
<keyword evidence="1" id="KW-0966">Cell projection</keyword>
<comment type="caution">
    <text evidence="1">The sequence shown here is derived from an EMBL/GenBank/DDBJ whole genome shotgun (WGS) entry which is preliminary data.</text>
</comment>
<keyword evidence="1" id="KW-0969">Cilium</keyword>
<reference evidence="1" key="1">
    <citation type="submission" date="2022-01" db="EMBL/GenBank/DDBJ databases">
        <title>Collection of gut derived symbiotic bacterial strains cultured from healthy donors.</title>
        <authorList>
            <person name="Lin H."/>
            <person name="Kohout C."/>
            <person name="Waligurski E."/>
            <person name="Pamer E.G."/>
        </authorList>
    </citation>
    <scope>NUCLEOTIDE SEQUENCE</scope>
    <source>
        <strain evidence="1">MSK.14.39</strain>
    </source>
</reference>
<keyword evidence="1" id="KW-0282">Flagellum</keyword>
<dbReference type="PANTHER" id="PTHR37166:SF1">
    <property type="entry name" value="PROTEIN FLAG"/>
    <property type="match status" value="1"/>
</dbReference>
<dbReference type="InterPro" id="IPR005186">
    <property type="entry name" value="FlaG"/>
</dbReference>
<evidence type="ECO:0000313" key="2">
    <source>
        <dbReference type="Proteomes" id="UP001108123"/>
    </source>
</evidence>
<sequence length="121" mass="13993">MRVGESLSIPKANYMTVGEEINNLNIDKHINSNIKKGQGSFPEDKKYTEDEIIKGIEEANEKFIIYDRRFEFSIHDNTKQIMVKVIDVNTDEVIREIPPEKILDLVAAIWEITGIMVDERI</sequence>
<dbReference type="InterPro" id="IPR035924">
    <property type="entry name" value="FlaG-like_sf"/>
</dbReference>
<dbReference type="PANTHER" id="PTHR37166">
    <property type="entry name" value="PROTEIN FLAG"/>
    <property type="match status" value="1"/>
</dbReference>
<dbReference type="AlphaFoldDB" id="A0A9Q4FLG0"/>
<dbReference type="Gene3D" id="3.30.160.170">
    <property type="entry name" value="FlaG-like"/>
    <property type="match status" value="1"/>
</dbReference>
<evidence type="ECO:0000313" key="1">
    <source>
        <dbReference type="EMBL" id="MCG4564682.1"/>
    </source>
</evidence>
<keyword evidence="2" id="KW-1185">Reference proteome</keyword>
<dbReference type="EMBL" id="JAKNID010000010">
    <property type="protein sequence ID" value="MCG4564682.1"/>
    <property type="molecule type" value="Genomic_DNA"/>
</dbReference>
<protein>
    <submittedName>
        <fullName evidence="1">Flagellar protein FlaG</fullName>
    </submittedName>
</protein>
<proteinExistence type="predicted"/>
<dbReference type="RefSeq" id="WP_229775496.1">
    <property type="nucleotide sequence ID" value="NZ_JAKNID010000010.1"/>
</dbReference>
<organism evidence="1 2">
    <name type="scientific">Anaerosalibacter bizertensis</name>
    <dbReference type="NCBI Taxonomy" id="932217"/>
    <lineage>
        <taxon>Bacteria</taxon>
        <taxon>Bacillati</taxon>
        <taxon>Bacillota</taxon>
        <taxon>Tissierellia</taxon>
        <taxon>Tissierellales</taxon>
        <taxon>Sporanaerobacteraceae</taxon>
        <taxon>Anaerosalibacter</taxon>
    </lineage>
</organism>